<dbReference type="eggNOG" id="COG2972">
    <property type="taxonomic scope" value="Bacteria"/>
</dbReference>
<keyword evidence="5" id="KW-1133">Transmembrane helix</keyword>
<accession>F4KKR7</accession>
<keyword evidence="5" id="KW-0472">Membrane</keyword>
<evidence type="ECO:0000256" key="5">
    <source>
        <dbReference type="SAM" id="Phobius"/>
    </source>
</evidence>
<dbReference type="Gene3D" id="3.30.565.10">
    <property type="entry name" value="Histidine kinase-like ATPase, C-terminal domain"/>
    <property type="match status" value="1"/>
</dbReference>
<organism evidence="8 9">
    <name type="scientific">Porphyromonas asaccharolytica (strain ATCC 25260 / DSM 20707 / BCRC 10618 / CCUG 7834 / JCM 6326 / LMG 13178 / VPI 4198 / B440)</name>
    <name type="common">Bacteroides asaccharolyticus</name>
    <dbReference type="NCBI Taxonomy" id="879243"/>
    <lineage>
        <taxon>Bacteria</taxon>
        <taxon>Pseudomonadati</taxon>
        <taxon>Bacteroidota</taxon>
        <taxon>Bacteroidia</taxon>
        <taxon>Bacteroidales</taxon>
        <taxon>Porphyromonadaceae</taxon>
        <taxon>Porphyromonas</taxon>
    </lineage>
</organism>
<name>F4KKR7_PORAD</name>
<dbReference type="PANTHER" id="PTHR34220:SF7">
    <property type="entry name" value="SENSOR HISTIDINE KINASE YPDA"/>
    <property type="match status" value="1"/>
</dbReference>
<dbReference type="GO" id="GO:0008234">
    <property type="term" value="F:cysteine-type peptidase activity"/>
    <property type="evidence" value="ECO:0007669"/>
    <property type="project" value="UniProtKB-KW"/>
</dbReference>
<dbReference type="GO" id="GO:0006508">
    <property type="term" value="P:proteolysis"/>
    <property type="evidence" value="ECO:0007669"/>
    <property type="project" value="UniProtKB-KW"/>
</dbReference>
<dbReference type="InterPro" id="IPR013783">
    <property type="entry name" value="Ig-like_fold"/>
</dbReference>
<dbReference type="GO" id="GO:0016020">
    <property type="term" value="C:membrane"/>
    <property type="evidence" value="ECO:0007669"/>
    <property type="project" value="InterPro"/>
</dbReference>
<keyword evidence="5" id="KW-0812">Transmembrane</keyword>
<evidence type="ECO:0000256" key="1">
    <source>
        <dbReference type="ARBA" id="ARBA00006067"/>
    </source>
</evidence>
<dbReference type="InterPro" id="IPR050640">
    <property type="entry name" value="Bact_2-comp_sensor_kinase"/>
</dbReference>
<dbReference type="InterPro" id="IPR036890">
    <property type="entry name" value="HATPase_C_sf"/>
</dbReference>
<evidence type="ECO:0000313" key="9">
    <source>
        <dbReference type="Proteomes" id="UP000006545"/>
    </source>
</evidence>
<evidence type="ECO:0000259" key="7">
    <source>
        <dbReference type="Pfam" id="PF06580"/>
    </source>
</evidence>
<gene>
    <name evidence="8" type="ordered locus">Poras_1049</name>
</gene>
<dbReference type="AlphaFoldDB" id="F4KKR7"/>
<dbReference type="STRING" id="879243.Poras_1049"/>
<keyword evidence="2" id="KW-0645">Protease</keyword>
<dbReference type="SUPFAM" id="SSF55874">
    <property type="entry name" value="ATPase domain of HSP90 chaperone/DNA topoisomerase II/histidine kinase"/>
    <property type="match status" value="1"/>
</dbReference>
<keyword evidence="3" id="KW-0378">Hydrolase</keyword>
<keyword evidence="8" id="KW-0418">Kinase</keyword>
<evidence type="ECO:0000256" key="4">
    <source>
        <dbReference type="ARBA" id="ARBA00023026"/>
    </source>
</evidence>
<feature type="transmembrane region" description="Helical" evidence="5">
    <location>
        <begin position="743"/>
        <end position="764"/>
    </location>
</feature>
<dbReference type="SUPFAM" id="SSF63829">
    <property type="entry name" value="Calcium-dependent phosphotriesterase"/>
    <property type="match status" value="1"/>
</dbReference>
<dbReference type="eggNOG" id="COG3292">
    <property type="taxonomic scope" value="Bacteria"/>
</dbReference>
<comment type="similarity">
    <text evidence="1">Belongs to the peptidase C25 family.</text>
</comment>
<protein>
    <submittedName>
        <fullName evidence="8">Signal transduction histidine kinase</fullName>
    </submittedName>
</protein>
<evidence type="ECO:0000313" key="8">
    <source>
        <dbReference type="EMBL" id="AEE12992.1"/>
    </source>
</evidence>
<evidence type="ECO:0000256" key="3">
    <source>
        <dbReference type="ARBA" id="ARBA00022807"/>
    </source>
</evidence>
<dbReference type="HOGENOM" id="CLU_000445_28_2_10"/>
<dbReference type="InterPro" id="IPR011110">
    <property type="entry name" value="Reg_prop"/>
</dbReference>
<dbReference type="Pfam" id="PF07494">
    <property type="entry name" value="Reg_prop"/>
    <property type="match status" value="1"/>
</dbReference>
<dbReference type="Pfam" id="PF06580">
    <property type="entry name" value="His_kinase"/>
    <property type="match status" value="1"/>
</dbReference>
<dbReference type="Gene3D" id="2.60.40.10">
    <property type="entry name" value="Immunoglobulins"/>
    <property type="match status" value="1"/>
</dbReference>
<feature type="domain" description="Signal transduction histidine kinase internal region" evidence="7">
    <location>
        <begin position="780"/>
        <end position="867"/>
    </location>
</feature>
<evidence type="ECO:0000259" key="6">
    <source>
        <dbReference type="Pfam" id="PF02518"/>
    </source>
</evidence>
<sequence length="1000" mass="112411">MTILALWLLVIGTLQAQSLEGVQSIRYSKEQGLPQCQVTKLMQDSRGYIWAGTKAGVGRFDGVRFHPFTASREGLSAGEVVHLEEDEDGFVWIITTQGVSKISGDSVQTLPVPLAGLYAATLGGERTLWYAKRDASSRFVVGHYAEGRLQETPLSPGVTSVHSPMRYDKLHHDLYLVGSYDDDSERLLRVTREGRITTVDLPKQLQQQSKRLLYGPRGEVCIAFSREVGTVELYALSAKGLSRIASSVGGRWVEPLPIAWYGVSNVILPGLHLGELQFLNYGELINLSKYISQWGYITDMVVNHQGGIYLGTERGMLQVLPDAIQLYDAKLLPEVWGCVAGDDGTIYASSFTHEIKRIRGDQVESLSLTSELDQGYYFHPVRDSRGVLYFPHSKGVIRYNPKSGKVSELERTGVHEQLCFYTYYDAQRRLIWGGGMGSFAIWDEEGKVQRTVTQYKSVTIQGNILSITRDSVGSYWLGGREIYRYDYDTGALVRYANERGAPYFCMEMATDAYGTTWFATDMGLCYYDAKQDQICVVDDPEFQEVTALVLPIDSERLLVSQGDRLCIIDLKAFHHTRRVKLWGYIDASNGFRVEEPGQAGAYMDSQGNIWVTSSSQLASIRPKLLRPTATHGAKLFFSYYNNTPILYNQRRVSLPTNRSSVTISLTTLAYSRPYPLVYRYRTSSTAPWSKAQDEDYIVLTNLPHGTTTLQVQVLYKGTDKVCSEQELYELEISVRRAFYNQVWFVPSIVLLLLLAIVGSVLLLLRTKRRLSETITQAQVAEMDTIQAQLNPHFVYNVLTSVQAKVHLQKTEEAERQLVSLSRLIRAFLHSSIQSSVSALDSTLAQHWTTLQRELELTEQFVSFQQELHPDAFAFQITIEEAISSDQVCIPPMLLQPFVENAISHGLLPLNDARRAMLQVSISLDQQGGAISIQIADNGIGIQQAQKLQHKSKLSYHSYGLELTKKRIHLLNRLGYAIDLGIDSSEQGTTITLRLPPHYRL</sequence>
<dbReference type="KEGG" id="pah:Poras_1049"/>
<dbReference type="InterPro" id="IPR003594">
    <property type="entry name" value="HATPase_dom"/>
</dbReference>
<dbReference type="Gene3D" id="2.130.10.10">
    <property type="entry name" value="YVTN repeat-like/Quinoprotein amine dehydrogenase"/>
    <property type="match status" value="2"/>
</dbReference>
<keyword evidence="4" id="KW-0843">Virulence</keyword>
<dbReference type="EMBL" id="CP002689">
    <property type="protein sequence ID" value="AEE12992.1"/>
    <property type="molecule type" value="Genomic_DNA"/>
</dbReference>
<dbReference type="Pfam" id="PF02518">
    <property type="entry name" value="HATPase_c"/>
    <property type="match status" value="1"/>
</dbReference>
<dbReference type="InterPro" id="IPR010559">
    <property type="entry name" value="Sig_transdc_His_kin_internal"/>
</dbReference>
<reference evidence="9" key="1">
    <citation type="submission" date="2011-04" db="EMBL/GenBank/DDBJ databases">
        <title>The complete genome of Porphyromonas asaccharolytica DSM 20707.</title>
        <authorList>
            <person name="Lucas S."/>
            <person name="Han J."/>
            <person name="Lapidus A."/>
            <person name="Bruce D."/>
            <person name="Goodwin L."/>
            <person name="Pitluck S."/>
            <person name="Peters L."/>
            <person name="Kyrpides N."/>
            <person name="Mavromatis K."/>
            <person name="Ivanova N."/>
            <person name="Ovchinnikova G."/>
            <person name="Pagani I."/>
            <person name="Lu M."/>
            <person name="Detter J.C."/>
            <person name="Tapia R."/>
            <person name="Han C."/>
            <person name="Land M."/>
            <person name="Hauser L."/>
            <person name="Markowitz V."/>
            <person name="Cheng J.-F."/>
            <person name="Hugenholtz P."/>
            <person name="Woyke T."/>
            <person name="Wu D."/>
            <person name="Gronow S."/>
            <person name="Wellnitz S."/>
            <person name="Brambilla E."/>
            <person name="Klenk H.-P."/>
            <person name="Eisen J.A."/>
        </authorList>
    </citation>
    <scope>NUCLEOTIDE SEQUENCE [LARGE SCALE GENOMIC DNA]</scope>
    <source>
        <strain evidence="9">ATCC 25260 / DSM 20707 / VPI 4198</strain>
    </source>
</reference>
<keyword evidence="3" id="KW-0788">Thiol protease</keyword>
<feature type="domain" description="Histidine kinase/HSP90-like ATPase" evidence="6">
    <location>
        <begin position="893"/>
        <end position="996"/>
    </location>
</feature>
<dbReference type="PANTHER" id="PTHR34220">
    <property type="entry name" value="SENSOR HISTIDINE KINASE YPDA"/>
    <property type="match status" value="1"/>
</dbReference>
<proteinExistence type="inferred from homology"/>
<keyword evidence="9" id="KW-1185">Reference proteome</keyword>
<dbReference type="InterPro" id="IPR015943">
    <property type="entry name" value="WD40/YVTN_repeat-like_dom_sf"/>
</dbReference>
<evidence type="ECO:0000256" key="2">
    <source>
        <dbReference type="ARBA" id="ARBA00022670"/>
    </source>
</evidence>
<dbReference type="GO" id="GO:0000155">
    <property type="term" value="F:phosphorelay sensor kinase activity"/>
    <property type="evidence" value="ECO:0007669"/>
    <property type="project" value="InterPro"/>
</dbReference>
<keyword evidence="8" id="KW-0808">Transferase</keyword>
<dbReference type="OrthoDB" id="9809908at2"/>
<dbReference type="Proteomes" id="UP000006545">
    <property type="component" value="Chromosome"/>
</dbReference>